<organism evidence="2 3">
    <name type="scientific">Plutella xylostella</name>
    <name type="common">Diamondback moth</name>
    <name type="synonym">Plutella maculipennis</name>
    <dbReference type="NCBI Taxonomy" id="51655"/>
    <lineage>
        <taxon>Eukaryota</taxon>
        <taxon>Metazoa</taxon>
        <taxon>Ecdysozoa</taxon>
        <taxon>Arthropoda</taxon>
        <taxon>Hexapoda</taxon>
        <taxon>Insecta</taxon>
        <taxon>Pterygota</taxon>
        <taxon>Neoptera</taxon>
        <taxon>Endopterygota</taxon>
        <taxon>Lepidoptera</taxon>
        <taxon>Glossata</taxon>
        <taxon>Ditrysia</taxon>
        <taxon>Yponomeutoidea</taxon>
        <taxon>Plutellidae</taxon>
        <taxon>Plutella</taxon>
    </lineage>
</organism>
<evidence type="ECO:0000256" key="1">
    <source>
        <dbReference type="SAM" id="MobiDB-lite"/>
    </source>
</evidence>
<feature type="region of interest" description="Disordered" evidence="1">
    <location>
        <begin position="1"/>
        <end position="26"/>
    </location>
</feature>
<sequence length="52" mass="5699">MAASRRPAVALSAQDPSSLPRTRRWRHANPSLPDTTIYGVGMPSFCIRVCTV</sequence>
<dbReference type="EMBL" id="JAHIBW010000015">
    <property type="protein sequence ID" value="KAG7303961.1"/>
    <property type="molecule type" value="Genomic_DNA"/>
</dbReference>
<accession>A0ABQ7QFI1</accession>
<evidence type="ECO:0000313" key="3">
    <source>
        <dbReference type="Proteomes" id="UP000823941"/>
    </source>
</evidence>
<gene>
    <name evidence="2" type="ORF">JYU34_010877</name>
</gene>
<keyword evidence="3" id="KW-1185">Reference proteome</keyword>
<proteinExistence type="predicted"/>
<evidence type="ECO:0000313" key="2">
    <source>
        <dbReference type="EMBL" id="KAG7303961.1"/>
    </source>
</evidence>
<reference evidence="2 3" key="1">
    <citation type="submission" date="2021-06" db="EMBL/GenBank/DDBJ databases">
        <title>A haploid diamondback moth (Plutella xylostella L.) genome assembly resolves 31 chromosomes and identifies a diamide resistance mutation.</title>
        <authorList>
            <person name="Ward C.M."/>
            <person name="Perry K.D."/>
            <person name="Baker G."/>
            <person name="Powis K."/>
            <person name="Heckel D.G."/>
            <person name="Baxter S.W."/>
        </authorList>
    </citation>
    <scope>NUCLEOTIDE SEQUENCE [LARGE SCALE GENOMIC DNA]</scope>
    <source>
        <strain evidence="2 3">LV</strain>
        <tissue evidence="2">Single pupa</tissue>
    </source>
</reference>
<comment type="caution">
    <text evidence="2">The sequence shown here is derived from an EMBL/GenBank/DDBJ whole genome shotgun (WGS) entry which is preliminary data.</text>
</comment>
<protein>
    <submittedName>
        <fullName evidence="2">Uncharacterized protein</fullName>
    </submittedName>
</protein>
<dbReference type="Proteomes" id="UP000823941">
    <property type="component" value="Chromosome 15"/>
</dbReference>
<name>A0ABQ7QFI1_PLUXY</name>